<dbReference type="PANTHER" id="PTHR11145:SF8">
    <property type="entry name" value="RE57120P"/>
    <property type="match status" value="1"/>
</dbReference>
<feature type="domain" description="BTB" evidence="1">
    <location>
        <begin position="5"/>
        <end position="100"/>
    </location>
</feature>
<organism evidence="2 3">
    <name type="scientific">Mucor saturninus</name>
    <dbReference type="NCBI Taxonomy" id="64648"/>
    <lineage>
        <taxon>Eukaryota</taxon>
        <taxon>Fungi</taxon>
        <taxon>Fungi incertae sedis</taxon>
        <taxon>Mucoromycota</taxon>
        <taxon>Mucoromycotina</taxon>
        <taxon>Mucoromycetes</taxon>
        <taxon>Mucorales</taxon>
        <taxon>Mucorineae</taxon>
        <taxon>Mucoraceae</taxon>
        <taxon>Mucor</taxon>
    </lineage>
</organism>
<proteinExistence type="predicted"/>
<dbReference type="GO" id="GO:0051260">
    <property type="term" value="P:protein homooligomerization"/>
    <property type="evidence" value="ECO:0007669"/>
    <property type="project" value="InterPro"/>
</dbReference>
<dbReference type="AlphaFoldDB" id="A0A8H7R9A4"/>
<dbReference type="Gene3D" id="3.30.710.10">
    <property type="entry name" value="Potassium Channel Kv1.1, Chain A"/>
    <property type="match status" value="1"/>
</dbReference>
<name>A0A8H7R9A4_9FUNG</name>
<dbReference type="Proteomes" id="UP000603453">
    <property type="component" value="Unassembled WGS sequence"/>
</dbReference>
<dbReference type="PANTHER" id="PTHR11145">
    <property type="entry name" value="BTB/POZ DOMAIN-CONTAINING ADAPTER FOR CUL3-MEDIATED RHOA DEGRADATION PROTEIN FAMILY MEMBER"/>
    <property type="match status" value="1"/>
</dbReference>
<keyword evidence="3" id="KW-1185">Reference proteome</keyword>
<reference evidence="2" key="1">
    <citation type="submission" date="2020-12" db="EMBL/GenBank/DDBJ databases">
        <title>Metabolic potential, ecology and presence of endohyphal bacteria is reflected in genomic diversity of Mucoromycotina.</title>
        <authorList>
            <person name="Muszewska A."/>
            <person name="Okrasinska A."/>
            <person name="Steczkiewicz K."/>
            <person name="Drgas O."/>
            <person name="Orlowska M."/>
            <person name="Perlinska-Lenart U."/>
            <person name="Aleksandrzak-Piekarczyk T."/>
            <person name="Szatraj K."/>
            <person name="Zielenkiewicz U."/>
            <person name="Pilsyk S."/>
            <person name="Malc E."/>
            <person name="Mieczkowski P."/>
            <person name="Kruszewska J.S."/>
            <person name="Biernat P."/>
            <person name="Pawlowska J."/>
        </authorList>
    </citation>
    <scope>NUCLEOTIDE SEQUENCE</scope>
    <source>
        <strain evidence="2">WA0000017839</strain>
    </source>
</reference>
<dbReference type="InterPro" id="IPR000210">
    <property type="entry name" value="BTB/POZ_dom"/>
</dbReference>
<dbReference type="CDD" id="cd18316">
    <property type="entry name" value="BTB_POZ_KCTD-like"/>
    <property type="match status" value="1"/>
</dbReference>
<accession>A0A8H7R9A4</accession>
<dbReference type="InterPro" id="IPR045068">
    <property type="entry name" value="BACURD1-3"/>
</dbReference>
<evidence type="ECO:0000259" key="1">
    <source>
        <dbReference type="SMART" id="SM00225"/>
    </source>
</evidence>
<evidence type="ECO:0000313" key="2">
    <source>
        <dbReference type="EMBL" id="KAG2206717.1"/>
    </source>
</evidence>
<dbReference type="Pfam" id="PF02214">
    <property type="entry name" value="BTB_2"/>
    <property type="match status" value="1"/>
</dbReference>
<dbReference type="InterPro" id="IPR011333">
    <property type="entry name" value="SKP1/BTB/POZ_sf"/>
</dbReference>
<dbReference type="InterPro" id="IPR003131">
    <property type="entry name" value="T1-type_BTB"/>
</dbReference>
<sequence>MTGEDIIKLNVGGTNYVTTHDTLRESVYLTTLVDGEWDEQTSDEIFIDRDGFLFRFILLYLRTGDFEIEKCYLKSLKNEADFYGIPDLSNKIDKIMDTKEEVLYELLTEEQLNVHTNHIIDPILETTNTVEAKATQFQLISAVPRLIKTYHCPRNIPVHTEYNCCGRKCDNIAVKNNYEAYTYDMVTLFLVRFNTSGDA</sequence>
<comment type="caution">
    <text evidence="2">The sequence shown here is derived from an EMBL/GenBank/DDBJ whole genome shotgun (WGS) entry which is preliminary data.</text>
</comment>
<dbReference type="EMBL" id="JAEPRD010000029">
    <property type="protein sequence ID" value="KAG2206717.1"/>
    <property type="molecule type" value="Genomic_DNA"/>
</dbReference>
<dbReference type="OrthoDB" id="2414723at2759"/>
<protein>
    <recommendedName>
        <fullName evidence="1">BTB domain-containing protein</fullName>
    </recommendedName>
</protein>
<evidence type="ECO:0000313" key="3">
    <source>
        <dbReference type="Proteomes" id="UP000603453"/>
    </source>
</evidence>
<dbReference type="SUPFAM" id="SSF54695">
    <property type="entry name" value="POZ domain"/>
    <property type="match status" value="1"/>
</dbReference>
<dbReference type="SMART" id="SM00225">
    <property type="entry name" value="BTB"/>
    <property type="match status" value="1"/>
</dbReference>
<gene>
    <name evidence="2" type="ORF">INT47_003659</name>
</gene>